<name>A0A853CLT3_9ACTN</name>
<dbReference type="Proteomes" id="UP000541969">
    <property type="component" value="Unassembled WGS sequence"/>
</dbReference>
<evidence type="ECO:0000313" key="3">
    <source>
        <dbReference type="Proteomes" id="UP000541969"/>
    </source>
</evidence>
<dbReference type="SUPFAM" id="SSF55729">
    <property type="entry name" value="Acyl-CoA N-acyltransferases (Nat)"/>
    <property type="match status" value="1"/>
</dbReference>
<dbReference type="GO" id="GO:0016747">
    <property type="term" value="F:acyltransferase activity, transferring groups other than amino-acyl groups"/>
    <property type="evidence" value="ECO:0007669"/>
    <property type="project" value="InterPro"/>
</dbReference>
<dbReference type="CDD" id="cd04301">
    <property type="entry name" value="NAT_SF"/>
    <property type="match status" value="1"/>
</dbReference>
<dbReference type="RefSeq" id="WP_179718398.1">
    <property type="nucleotide sequence ID" value="NZ_JACBZT010000001.1"/>
</dbReference>
<protein>
    <submittedName>
        <fullName evidence="2">GNAT superfamily N-acetyltransferase</fullName>
    </submittedName>
</protein>
<dbReference type="EMBL" id="JACBZT010000001">
    <property type="protein sequence ID" value="NYJ06933.1"/>
    <property type="molecule type" value="Genomic_DNA"/>
</dbReference>
<feature type="domain" description="N-acetyltransferase" evidence="1">
    <location>
        <begin position="123"/>
        <end position="166"/>
    </location>
</feature>
<dbReference type="Gene3D" id="3.40.630.30">
    <property type="match status" value="1"/>
</dbReference>
<sequence length="208" mass="22675">MGGPDAWWARLLDPEEPGQPEVRTLVGVLSGEFPPRAVVDLPGARRPSDWLVAVRSDGRTGRVLTLDVRLPAAPLLWYVEVPEPHADPAATTLVAFSDARHADGTLLDDAAARALGVVGEHQVAALRWWPRRGLINQIYVAPEHRRLGIAAKLGHAAFALQRARGLPDLTADGRRTDLGERFREGLPAYAAWRLAPRTHRQPPMDGAA</sequence>
<proteinExistence type="predicted"/>
<dbReference type="AlphaFoldDB" id="A0A853CLT3"/>
<keyword evidence="3" id="KW-1185">Reference proteome</keyword>
<keyword evidence="2" id="KW-0808">Transferase</keyword>
<dbReference type="Pfam" id="PF00583">
    <property type="entry name" value="Acetyltransf_1"/>
    <property type="match status" value="1"/>
</dbReference>
<reference evidence="2 3" key="1">
    <citation type="submission" date="2020-07" db="EMBL/GenBank/DDBJ databases">
        <title>Sequencing the genomes of 1000 actinobacteria strains.</title>
        <authorList>
            <person name="Klenk H.-P."/>
        </authorList>
    </citation>
    <scope>NUCLEOTIDE SEQUENCE [LARGE SCALE GENOMIC DNA]</scope>
    <source>
        <strain evidence="2 3">DSM 104001</strain>
    </source>
</reference>
<evidence type="ECO:0000313" key="2">
    <source>
        <dbReference type="EMBL" id="NYJ06933.1"/>
    </source>
</evidence>
<comment type="caution">
    <text evidence="2">The sequence shown here is derived from an EMBL/GenBank/DDBJ whole genome shotgun (WGS) entry which is preliminary data.</text>
</comment>
<dbReference type="InterPro" id="IPR016181">
    <property type="entry name" value="Acyl_CoA_acyltransferase"/>
</dbReference>
<organism evidence="2 3">
    <name type="scientific">Petropleomorpha daqingensis</name>
    <dbReference type="NCBI Taxonomy" id="2026353"/>
    <lineage>
        <taxon>Bacteria</taxon>
        <taxon>Bacillati</taxon>
        <taxon>Actinomycetota</taxon>
        <taxon>Actinomycetes</taxon>
        <taxon>Geodermatophilales</taxon>
        <taxon>Geodermatophilaceae</taxon>
        <taxon>Petropleomorpha</taxon>
    </lineage>
</organism>
<evidence type="ECO:0000259" key="1">
    <source>
        <dbReference type="Pfam" id="PF00583"/>
    </source>
</evidence>
<dbReference type="InterPro" id="IPR000182">
    <property type="entry name" value="GNAT_dom"/>
</dbReference>
<gene>
    <name evidence="2" type="ORF">GGQ55_003211</name>
</gene>
<accession>A0A853CLT3</accession>